<dbReference type="PANTHER" id="PTHR38340:SF1">
    <property type="entry name" value="S-LAYER PROTEIN"/>
    <property type="match status" value="1"/>
</dbReference>
<dbReference type="Pfam" id="PF00353">
    <property type="entry name" value="HemolysinCabind"/>
    <property type="match status" value="1"/>
</dbReference>
<protein>
    <submittedName>
        <fullName evidence="6">Hemolysin type calcium-binding protein</fullName>
    </submittedName>
</protein>
<keyword evidence="3" id="KW-0964">Secreted</keyword>
<dbReference type="GO" id="GO:0005615">
    <property type="term" value="C:extracellular space"/>
    <property type="evidence" value="ECO:0007669"/>
    <property type="project" value="InterPro"/>
</dbReference>
<evidence type="ECO:0000313" key="7">
    <source>
        <dbReference type="Proteomes" id="UP000244224"/>
    </source>
</evidence>
<evidence type="ECO:0000256" key="2">
    <source>
        <dbReference type="ARBA" id="ARBA00004613"/>
    </source>
</evidence>
<dbReference type="GO" id="GO:0005509">
    <property type="term" value="F:calcium ion binding"/>
    <property type="evidence" value="ECO:0007669"/>
    <property type="project" value="InterPro"/>
</dbReference>
<dbReference type="InterPro" id="IPR050557">
    <property type="entry name" value="RTX_toxin/Mannuronan_C5-epim"/>
</dbReference>
<organism evidence="6 7">
    <name type="scientific">Gemmobacter caeni</name>
    <dbReference type="NCBI Taxonomy" id="589035"/>
    <lineage>
        <taxon>Bacteria</taxon>
        <taxon>Pseudomonadati</taxon>
        <taxon>Pseudomonadota</taxon>
        <taxon>Alphaproteobacteria</taxon>
        <taxon>Rhodobacterales</taxon>
        <taxon>Paracoccaceae</taxon>
        <taxon>Gemmobacter</taxon>
    </lineage>
</organism>
<dbReference type="PANTHER" id="PTHR38340">
    <property type="entry name" value="S-LAYER PROTEIN"/>
    <property type="match status" value="1"/>
</dbReference>
<accession>A0A2T6B709</accession>
<dbReference type="InterPro" id="IPR011049">
    <property type="entry name" value="Serralysin-like_metalloprot_C"/>
</dbReference>
<evidence type="ECO:0000259" key="5">
    <source>
        <dbReference type="Pfam" id="PF08548"/>
    </source>
</evidence>
<evidence type="ECO:0000256" key="1">
    <source>
        <dbReference type="ARBA" id="ARBA00001913"/>
    </source>
</evidence>
<gene>
    <name evidence="6" type="ORF">C8N34_103340</name>
</gene>
<dbReference type="SUPFAM" id="SSF51120">
    <property type="entry name" value="beta-Roll"/>
    <property type="match status" value="1"/>
</dbReference>
<dbReference type="PRINTS" id="PR00313">
    <property type="entry name" value="CABNDNGRPT"/>
</dbReference>
<dbReference type="InterPro" id="IPR001343">
    <property type="entry name" value="Hemolysn_Ca-bd"/>
</dbReference>
<reference evidence="6 7" key="1">
    <citation type="submission" date="2018-04" db="EMBL/GenBank/DDBJ databases">
        <title>Genomic Encyclopedia of Archaeal and Bacterial Type Strains, Phase II (KMG-II): from individual species to whole genera.</title>
        <authorList>
            <person name="Goeker M."/>
        </authorList>
    </citation>
    <scope>NUCLEOTIDE SEQUENCE [LARGE SCALE GENOMIC DNA]</scope>
    <source>
        <strain evidence="6 7">DSM 21823</strain>
    </source>
</reference>
<dbReference type="EMBL" id="QBKP01000003">
    <property type="protein sequence ID" value="PTX51835.1"/>
    <property type="molecule type" value="Genomic_DNA"/>
</dbReference>
<dbReference type="RefSeq" id="WP_158640455.1">
    <property type="nucleotide sequence ID" value="NZ_QBKP01000003.1"/>
</dbReference>
<comment type="caution">
    <text evidence="6">The sequence shown here is derived from an EMBL/GenBank/DDBJ whole genome shotgun (WGS) entry which is preliminary data.</text>
</comment>
<name>A0A2T6B709_9RHOB</name>
<evidence type="ECO:0000313" key="6">
    <source>
        <dbReference type="EMBL" id="PTX51835.1"/>
    </source>
</evidence>
<dbReference type="AlphaFoldDB" id="A0A2T6B709"/>
<feature type="domain" description="Peptidase M10 serralysin C-terminal" evidence="5">
    <location>
        <begin position="158"/>
        <end position="312"/>
    </location>
</feature>
<dbReference type="Proteomes" id="UP000244224">
    <property type="component" value="Unassembled WGS sequence"/>
</dbReference>
<dbReference type="OrthoDB" id="7727094at2"/>
<comment type="subcellular location">
    <subcellularLocation>
        <location evidence="2">Secreted</location>
    </subcellularLocation>
</comment>
<dbReference type="PROSITE" id="PS00330">
    <property type="entry name" value="HEMOLYSIN_CALCIUM"/>
    <property type="match status" value="1"/>
</dbReference>
<dbReference type="Gene3D" id="2.150.10.10">
    <property type="entry name" value="Serralysin-like metalloprotease, C-terminal"/>
    <property type="match status" value="1"/>
</dbReference>
<proteinExistence type="predicted"/>
<dbReference type="Pfam" id="PF08548">
    <property type="entry name" value="Peptidase_M10_C"/>
    <property type="match status" value="1"/>
</dbReference>
<dbReference type="InterPro" id="IPR013858">
    <property type="entry name" value="Peptidase_M10B_C"/>
</dbReference>
<comment type="cofactor">
    <cofactor evidence="1">
        <name>Ca(2+)</name>
        <dbReference type="ChEBI" id="CHEBI:29108"/>
    </cofactor>
</comment>
<evidence type="ECO:0000256" key="3">
    <source>
        <dbReference type="ARBA" id="ARBA00022525"/>
    </source>
</evidence>
<keyword evidence="4" id="KW-0677">Repeat</keyword>
<keyword evidence="7" id="KW-1185">Reference proteome</keyword>
<sequence>MVQLFVAGDQVVANNGHLQILRRLAGEWVEIEVQPQGFLAWGNWDFRPAGQPHNLPEEGELYGRLPLPLRPAQDGAHVWELLVRLRDALAESGAGTDFILTEQNSNSYIRTLLYIIGDGRDWSAKFGDVGLTAFPGFARNVLFGVEVDGEWQRGLSLDVTGTVGNDVIRAGLARDRLSGAAGNDTLVGSGGADTLSGGAGADVLRAGRGADVVTGGAGADLIGLGRDVARDTVVLRAVSDSATGAADSLSGFDPSRDVIDLRRIDADADLPGNQPLHFGPGAVWFDTDGADTLLRADVTGDGAADLEIRLLAVTGLSADNLLL</sequence>
<dbReference type="InterPro" id="IPR018511">
    <property type="entry name" value="Hemolysin-typ_Ca-bd_CS"/>
</dbReference>
<evidence type="ECO:0000256" key="4">
    <source>
        <dbReference type="ARBA" id="ARBA00022737"/>
    </source>
</evidence>